<protein>
    <submittedName>
        <fullName evidence="1">Uncharacterized protein</fullName>
    </submittedName>
</protein>
<sequence>MRTNRWFAVAGALFLLWAAGCGTEDEMEGVNIQKNEASGFTLMDIFEGEGALEEAWDAIDGEMVNDLFADTVNDNPEAFVTFASGVDDLLTVNPSLMPDMCGKDTRGLLGVLMAPSPDHRAVEGLETFYSGAQATDYTRAFYAYLDDLATDVPLRDEGYTNQMLASILCYWWDTDTPEEFLDDLRDMVDTLTDPDFDEDFHDFSRIMGKLLIRSDYPMWKDADGTLLNSREIDPLVHENMGLGNVVAGVHALLMGLDEVMSDEQARLSIHQMINGLGEIFDPGIDTPRMIRDLLCGMEDRLTLGGEVYEADATYHRHDGEIYSDAEIGLGLREVFPYLMQYFLRADREMGMISDVFGNTPYPLGILSQNFHTMQWDIPNARIEESLYDMLRHDLWGRDRLTDPEAFHTSFLENLMFFAALGAHTGYDDGGKTGEITDSGNPNFNHGHGKGCGTLTVNDTLFAMTTHKTLGMGMYDIALQSKDYKYMFRGRAPFYADGPEMDDYRFRYDQNYPIGLMVAGTPGDMGSPQGGSPRLEEDGTPVLNGYRPYGATGVEDDNIALNTMSASVRAAWHAEGPYYYAPKAPQTVTFRNRTWQITHTPGGLVYAWINKPSADPATWEYLYPAQFEGQAMEEQASLAVQYGVPTHALFTSDIDLKDGVDNSIWTGRKLEILLGPDRRATIDFDKNQKYFRDDIVSMINEAFGEAVCFPHNEGDGEYLHIVSDCGPIHLDNAAYNPLGAYFKHSAGLLDDVDVAVEAFRVSGDATVSIAVDNAPPVPVAFESPSRTWTAHMIIERLRGQGLTVRPFGTGIEILGASPDPDVGRIDITDVSGQGVIDFFGGASSTVTGYIHRMEHYKDAWRSDYYLGKLGGTYYTVGYDASGNLAMPEVQSGEEAGSLIVNELIGDNDPVRECASHEEALFRNYQFFFAERKFVLVMPIHVTVLGSEAAFIFQVMEANGYTGFMNGRKYLDNQMWAKKRADGPSELPGDYRMCIRVISEGLIGSIAVTEESVYNDTIDCGVAFNAIFPHNSPVIYRMGFPRAPLICHGTDAEGNPVTDALVGSREFEVGDEIWQNRNAVLVILQALWGSLHRHTEVGYESTRGGMLSFFDMMAYLLKPLFYYQKNAGQWPRECWKPRLIEGRDFLYPSADFYDDQPMATWYGSEEERGYYRPAKVQTLITLLTDSDPYGEINPDGTPLRCDGLLARMTEYDLDNGPARSRLLTGLFAFLQRLGDPAFDDASSPACADETNAACEQWGPRRDILFGLEQIVSAVRMTKAPATALNETKNIPIVFPSWLFAQGDLDAPTHLREEDLLLDWGIDLIVGEDETEEEEGRGLADYPDDKLTDADWDELYDTVHLLEGILHPSSPHSITDNLLGLLDSVMAKPTPCDSFQLTGTLYALGRLFARYDAEKDQWVHQGDEGFDDLYNLLKHRFPEIHAILDDDTGTTYHAFLVILADLLKEKGLVECLVDDVTIPSGWDKVLTDLYAFLGKPVITEHDPLWSTLASLLGDLAHAVDLARDVTLLWDVYEKYGLQVNE</sequence>
<accession>A0A1G5J1C4</accession>
<dbReference type="RefSeq" id="WP_092214621.1">
    <property type="nucleotide sequence ID" value="NZ_FMUX01000023.1"/>
</dbReference>
<dbReference type="PROSITE" id="PS51257">
    <property type="entry name" value="PROKAR_LIPOPROTEIN"/>
    <property type="match status" value="1"/>
</dbReference>
<reference evidence="1 2" key="1">
    <citation type="submission" date="2016-10" db="EMBL/GenBank/DDBJ databases">
        <authorList>
            <person name="de Groot N.N."/>
        </authorList>
    </citation>
    <scope>NUCLEOTIDE SEQUENCE [LARGE SCALE GENOMIC DNA]</scope>
    <source>
        <strain evidence="1 2">AA1</strain>
    </source>
</reference>
<dbReference type="OrthoDB" id="339749at2"/>
<dbReference type="Proteomes" id="UP000198870">
    <property type="component" value="Unassembled WGS sequence"/>
</dbReference>
<evidence type="ECO:0000313" key="2">
    <source>
        <dbReference type="Proteomes" id="UP000198870"/>
    </source>
</evidence>
<name>A0A1G5J1C4_9BACT</name>
<evidence type="ECO:0000313" key="1">
    <source>
        <dbReference type="EMBL" id="SCY81751.1"/>
    </source>
</evidence>
<proteinExistence type="predicted"/>
<gene>
    <name evidence="1" type="ORF">SAMN05216233_12365</name>
</gene>
<dbReference type="EMBL" id="FMUX01000023">
    <property type="protein sequence ID" value="SCY81751.1"/>
    <property type="molecule type" value="Genomic_DNA"/>
</dbReference>
<keyword evidence="2" id="KW-1185">Reference proteome</keyword>
<organism evidence="1 2">
    <name type="scientific">Desulfoluna spongiiphila</name>
    <dbReference type="NCBI Taxonomy" id="419481"/>
    <lineage>
        <taxon>Bacteria</taxon>
        <taxon>Pseudomonadati</taxon>
        <taxon>Thermodesulfobacteriota</taxon>
        <taxon>Desulfobacteria</taxon>
        <taxon>Desulfobacterales</taxon>
        <taxon>Desulfolunaceae</taxon>
        <taxon>Desulfoluna</taxon>
    </lineage>
</organism>